<evidence type="ECO:0000259" key="6">
    <source>
        <dbReference type="Pfam" id="PF13088"/>
    </source>
</evidence>
<organism evidence="7 8">
    <name type="scientific">Microbacterium algihabitans</name>
    <dbReference type="NCBI Taxonomy" id="3075992"/>
    <lineage>
        <taxon>Bacteria</taxon>
        <taxon>Bacillati</taxon>
        <taxon>Actinomycetota</taxon>
        <taxon>Actinomycetes</taxon>
        <taxon>Micrococcales</taxon>
        <taxon>Microbacteriaceae</taxon>
        <taxon>Microbacterium</taxon>
    </lineage>
</organism>
<evidence type="ECO:0000256" key="2">
    <source>
        <dbReference type="ARBA" id="ARBA00009348"/>
    </source>
</evidence>
<dbReference type="InterPro" id="IPR013783">
    <property type="entry name" value="Ig-like_fold"/>
</dbReference>
<evidence type="ECO:0000313" key="8">
    <source>
        <dbReference type="Proteomes" id="UP001256673"/>
    </source>
</evidence>
<evidence type="ECO:0000259" key="5">
    <source>
        <dbReference type="Pfam" id="PF10633"/>
    </source>
</evidence>
<dbReference type="Gene3D" id="2.120.10.10">
    <property type="match status" value="1"/>
</dbReference>
<dbReference type="CDD" id="cd15482">
    <property type="entry name" value="Sialidase_non-viral"/>
    <property type="match status" value="1"/>
</dbReference>
<evidence type="ECO:0000256" key="1">
    <source>
        <dbReference type="ARBA" id="ARBA00000427"/>
    </source>
</evidence>
<dbReference type="InterPro" id="IPR036278">
    <property type="entry name" value="Sialidase_sf"/>
</dbReference>
<gene>
    <name evidence="7" type="ORF">RWH43_06940</name>
</gene>
<dbReference type="Pfam" id="PF13088">
    <property type="entry name" value="BNR_2"/>
    <property type="match status" value="1"/>
</dbReference>
<dbReference type="Pfam" id="PF10633">
    <property type="entry name" value="NPCBM_assoc"/>
    <property type="match status" value="1"/>
</dbReference>
<dbReference type="GO" id="GO:0004308">
    <property type="term" value="F:exo-alpha-sialidase activity"/>
    <property type="evidence" value="ECO:0007669"/>
    <property type="project" value="UniProtKB-EC"/>
</dbReference>
<feature type="chain" id="PRO_5046983509" description="exo-alpha-sialidase" evidence="4">
    <location>
        <begin position="36"/>
        <end position="645"/>
    </location>
</feature>
<dbReference type="Gene3D" id="2.60.40.10">
    <property type="entry name" value="Immunoglobulins"/>
    <property type="match status" value="1"/>
</dbReference>
<proteinExistence type="inferred from homology"/>
<evidence type="ECO:0000256" key="3">
    <source>
        <dbReference type="ARBA" id="ARBA00012733"/>
    </source>
</evidence>
<comment type="caution">
    <text evidence="7">The sequence shown here is derived from an EMBL/GenBank/DDBJ whole genome shotgun (WGS) entry which is preliminary data.</text>
</comment>
<comment type="catalytic activity">
    <reaction evidence="1">
        <text>Hydrolysis of alpha-(2-&gt;3)-, alpha-(2-&gt;6)-, alpha-(2-&gt;8)- glycosidic linkages of terminal sialic acid residues in oligosaccharides, glycoproteins, glycolipids, colominic acid and synthetic substrates.</text>
        <dbReference type="EC" id="3.2.1.18"/>
    </reaction>
</comment>
<dbReference type="Proteomes" id="UP001256673">
    <property type="component" value="Unassembled WGS sequence"/>
</dbReference>
<comment type="similarity">
    <text evidence="2">Belongs to the glycosyl hydrolase 33 family.</text>
</comment>
<sequence>MKPAFVPHPRMRRAVCVGVTIGALLAAAFVTPAQAASGNSTDPTSAPGSYAAQNLAADRTSANFFYRIPALTHLGDGVVLAAWDARPGSAADAPNPNSIVQRRSTDNGATWGPQTVVAAGKAADASGPKFGYSDPSYVTDRSTGRVFAFFVYSKDVSFQSSGYGNLDSDRNILSSAVAHSDDGGLTWSAPRLITSVTKPAVGGASAPVAGDVKGTFATSGEGIQLRYGPHAGRLIQQFAGIVLQANGSTAIQAYSVYSDDHGATWTKGANVGTGMDENKVVELADGRVMLNSRDSANGRLRKTAISTDGGATYGAVTSDAELPDPTNNASIIRLHPDAPSGSADARKLVFTNANNGANGDRVNGAVRVSCDDGQTWPGLRSITTGFFAYSSATTLDDGRIGVLWEKSYTNDMQLSTFDEAWLNYACAPLSAPAQTIQPGQTVQVPVTVTNQEAAALTGTVTLAPPSGWTAGSTAVSALAAGASRTVSVTLTAASAASGTQNVAAVFTANDGRTSQATVSVTAPAGALSATITGARADGSRNLTTTPYRVGEQVPYTFRVQNTSSTTITVTPTSGDFSPFLPPGTGNCRWTNLAANGAYTCSTPRHTVTQADLDRGYFVADTVWSLSASGATTRSISVTGGQVAVR</sequence>
<dbReference type="InterPro" id="IPR018905">
    <property type="entry name" value="A-galactase_NEW3"/>
</dbReference>
<feature type="domain" description="Alpha-galactosidase NEW3" evidence="5">
    <location>
        <begin position="436"/>
        <end position="505"/>
    </location>
</feature>
<dbReference type="InterPro" id="IPR026856">
    <property type="entry name" value="Sialidase_fam"/>
</dbReference>
<dbReference type="InterPro" id="IPR011040">
    <property type="entry name" value="Sialidase"/>
</dbReference>
<reference evidence="7 8" key="1">
    <citation type="submission" date="2023-09" db="EMBL/GenBank/DDBJ databases">
        <title>Microbacterium fusihabitans sp. nov., Microbacterium phycihabitans sp. nov., and Microbacterium cervinum sp. nov., isolated from dried seaweeds of beach.</title>
        <authorList>
            <person name="Lee S.D."/>
        </authorList>
    </citation>
    <scope>NUCLEOTIDE SEQUENCE [LARGE SCALE GENOMIC DNA]</scope>
    <source>
        <strain evidence="7 8">KSW2-21</strain>
    </source>
</reference>
<evidence type="ECO:0000256" key="4">
    <source>
        <dbReference type="SAM" id="SignalP"/>
    </source>
</evidence>
<feature type="signal peptide" evidence="4">
    <location>
        <begin position="1"/>
        <end position="35"/>
    </location>
</feature>
<dbReference type="PANTHER" id="PTHR10628">
    <property type="entry name" value="SIALIDASE"/>
    <property type="match status" value="1"/>
</dbReference>
<dbReference type="RefSeq" id="WP_316001074.1">
    <property type="nucleotide sequence ID" value="NZ_JAWDIU010000001.1"/>
</dbReference>
<feature type="domain" description="Sialidase" evidence="6">
    <location>
        <begin position="79"/>
        <end position="402"/>
    </location>
</feature>
<accession>A0ABU3RV83</accession>
<dbReference type="EC" id="3.2.1.18" evidence="3"/>
<protein>
    <recommendedName>
        <fullName evidence="3">exo-alpha-sialidase</fullName>
        <ecNumber evidence="3">3.2.1.18</ecNumber>
    </recommendedName>
</protein>
<name>A0ABU3RV83_9MICO</name>
<keyword evidence="7" id="KW-0326">Glycosidase</keyword>
<keyword evidence="8" id="KW-1185">Reference proteome</keyword>
<evidence type="ECO:0000313" key="7">
    <source>
        <dbReference type="EMBL" id="MDU0326495.1"/>
    </source>
</evidence>
<dbReference type="PANTHER" id="PTHR10628:SF30">
    <property type="entry name" value="EXO-ALPHA-SIALIDASE"/>
    <property type="match status" value="1"/>
</dbReference>
<dbReference type="SUPFAM" id="SSF50939">
    <property type="entry name" value="Sialidases"/>
    <property type="match status" value="1"/>
</dbReference>
<keyword evidence="4" id="KW-0732">Signal</keyword>
<keyword evidence="7" id="KW-0378">Hydrolase</keyword>
<dbReference type="EMBL" id="JAWDIU010000001">
    <property type="protein sequence ID" value="MDU0326495.1"/>
    <property type="molecule type" value="Genomic_DNA"/>
</dbReference>